<gene>
    <name evidence="2" type="ORF">CW354_20160</name>
</gene>
<dbReference type="NCBIfam" id="TIGR03765">
    <property type="entry name" value="ICE_PFL_4695"/>
    <property type="match status" value="1"/>
</dbReference>
<dbReference type="EMBL" id="PJCH01000016">
    <property type="protein sequence ID" value="PQA85855.1"/>
    <property type="molecule type" value="Genomic_DNA"/>
</dbReference>
<dbReference type="AlphaFoldDB" id="A0A2S7K009"/>
<name>A0A2S7K009_9PROT</name>
<organism evidence="2 3">
    <name type="scientific">Hyphococcus luteus</name>
    <dbReference type="NCBI Taxonomy" id="2058213"/>
    <lineage>
        <taxon>Bacteria</taxon>
        <taxon>Pseudomonadati</taxon>
        <taxon>Pseudomonadota</taxon>
        <taxon>Alphaproteobacteria</taxon>
        <taxon>Parvularculales</taxon>
        <taxon>Parvularculaceae</taxon>
        <taxon>Hyphococcus</taxon>
    </lineage>
</organism>
<evidence type="ECO:0000313" key="3">
    <source>
        <dbReference type="Proteomes" id="UP000239504"/>
    </source>
</evidence>
<dbReference type="OrthoDB" id="8560395at2"/>
<dbReference type="Proteomes" id="UP000239504">
    <property type="component" value="Unassembled WGS sequence"/>
</dbReference>
<feature type="chain" id="PRO_5015484694" evidence="1">
    <location>
        <begin position="20"/>
        <end position="176"/>
    </location>
</feature>
<evidence type="ECO:0000256" key="1">
    <source>
        <dbReference type="SAM" id="SignalP"/>
    </source>
</evidence>
<reference evidence="2 3" key="1">
    <citation type="submission" date="2017-12" db="EMBL/GenBank/DDBJ databases">
        <authorList>
            <person name="Hurst M.R.H."/>
        </authorList>
    </citation>
    <scope>NUCLEOTIDE SEQUENCE [LARGE SCALE GENOMIC DNA]</scope>
    <source>
        <strain evidence="2 3">SY-3-19</strain>
    </source>
</reference>
<feature type="signal peptide" evidence="1">
    <location>
        <begin position="1"/>
        <end position="19"/>
    </location>
</feature>
<accession>A0A2S7K009</accession>
<keyword evidence="3" id="KW-1185">Reference proteome</keyword>
<sequence length="176" mass="18931">MTRQALLCLLIFVCAPAAAEDPRVLYSTGETTPIADLFADPALREKLHASAQQPVTHPNLSSDSLYPIRSKRLTVGRVGDRSLAVLAEIKKRPGMRPVFLIGDDPTSAAWLKGNADYLKSSGAVGLVVNVESRARFEALARVAPDLPLFAGGGDDIARELGLFHYPVLITPNSVQQ</sequence>
<protein>
    <submittedName>
        <fullName evidence="2">Integrating conjugative element protein</fullName>
    </submittedName>
</protein>
<proteinExistence type="predicted"/>
<evidence type="ECO:0000313" key="2">
    <source>
        <dbReference type="EMBL" id="PQA85855.1"/>
    </source>
</evidence>
<dbReference type="Pfam" id="PF11072">
    <property type="entry name" value="DUF2859"/>
    <property type="match status" value="1"/>
</dbReference>
<dbReference type="InterPro" id="IPR021300">
    <property type="entry name" value="Integr_conj_element_PFL4695"/>
</dbReference>
<keyword evidence="1" id="KW-0732">Signal</keyword>
<dbReference type="RefSeq" id="WP_104831908.1">
    <property type="nucleotide sequence ID" value="NZ_PJCH01000016.1"/>
</dbReference>
<comment type="caution">
    <text evidence="2">The sequence shown here is derived from an EMBL/GenBank/DDBJ whole genome shotgun (WGS) entry which is preliminary data.</text>
</comment>